<sequence length="69" mass="7341">MLAMKEITKILPLNEAAKIQTAAGEYDCTITELAVIGGGKARIAISGTEENLESLLNSMDDEDKETATV</sequence>
<proteinExistence type="predicted"/>
<evidence type="ECO:0000313" key="1">
    <source>
        <dbReference type="EMBL" id="DAD82462.1"/>
    </source>
</evidence>
<protein>
    <submittedName>
        <fullName evidence="1">Uncharacterized protein</fullName>
    </submittedName>
</protein>
<name>A0A8S5MJT3_9CAUD</name>
<dbReference type="EMBL" id="BK014919">
    <property type="protein sequence ID" value="DAD82462.1"/>
    <property type="molecule type" value="Genomic_DNA"/>
</dbReference>
<accession>A0A8S5MJT3</accession>
<organism evidence="1">
    <name type="scientific">Siphoviridae sp. ctHMI2</name>
    <dbReference type="NCBI Taxonomy" id="2826231"/>
    <lineage>
        <taxon>Viruses</taxon>
        <taxon>Duplodnaviria</taxon>
        <taxon>Heunggongvirae</taxon>
        <taxon>Uroviricota</taxon>
        <taxon>Caudoviricetes</taxon>
    </lineage>
</organism>
<reference evidence="1" key="1">
    <citation type="journal article" date="2021" name="Proc. Natl. Acad. Sci. U.S.A.">
        <title>A Catalog of Tens of Thousands of Viruses from Human Metagenomes Reveals Hidden Associations with Chronic Diseases.</title>
        <authorList>
            <person name="Tisza M.J."/>
            <person name="Buck C.B."/>
        </authorList>
    </citation>
    <scope>NUCLEOTIDE SEQUENCE</scope>
    <source>
        <strain evidence="1">CtHMI2</strain>
    </source>
</reference>